<protein>
    <submittedName>
        <fullName evidence="1">Uncharacterized protein</fullName>
    </submittedName>
</protein>
<dbReference type="PANTHER" id="PTHR35121">
    <property type="entry name" value="HOMEODOMAIN PROTEIN 8, PUTATIVE-RELATED"/>
    <property type="match status" value="1"/>
</dbReference>
<dbReference type="PANTHER" id="PTHR35121:SF2">
    <property type="entry name" value="SWIM-TYPE DOMAIN-CONTAINING PROTEIN"/>
    <property type="match status" value="1"/>
</dbReference>
<dbReference type="AlphaFoldDB" id="A0A7J7DT59"/>
<reference evidence="1 2" key="1">
    <citation type="journal article" date="2020" name="Nat. Commun.">
        <title>Genome of Tripterygium wilfordii and identification of cytochrome P450 involved in triptolide biosynthesis.</title>
        <authorList>
            <person name="Tu L."/>
            <person name="Su P."/>
            <person name="Zhang Z."/>
            <person name="Gao L."/>
            <person name="Wang J."/>
            <person name="Hu T."/>
            <person name="Zhou J."/>
            <person name="Zhang Y."/>
            <person name="Zhao Y."/>
            <person name="Liu Y."/>
            <person name="Song Y."/>
            <person name="Tong Y."/>
            <person name="Lu Y."/>
            <person name="Yang J."/>
            <person name="Xu C."/>
            <person name="Jia M."/>
            <person name="Peters R.J."/>
            <person name="Huang L."/>
            <person name="Gao W."/>
        </authorList>
    </citation>
    <scope>NUCLEOTIDE SEQUENCE [LARGE SCALE GENOMIC DNA]</scope>
    <source>
        <strain evidence="2">cv. XIE 37</strain>
        <tissue evidence="1">Leaf</tissue>
    </source>
</reference>
<gene>
    <name evidence="1" type="ORF">HS088_TW04G01531</name>
</gene>
<dbReference type="EMBL" id="JAAARO010000004">
    <property type="protein sequence ID" value="KAF5749562.1"/>
    <property type="molecule type" value="Genomic_DNA"/>
</dbReference>
<keyword evidence="2" id="KW-1185">Reference proteome</keyword>
<comment type="caution">
    <text evidence="1">The sequence shown here is derived from an EMBL/GenBank/DDBJ whole genome shotgun (WGS) entry which is preliminary data.</text>
</comment>
<name>A0A7J7DT59_TRIWF</name>
<sequence>MATGAASDGLLRYFYEGCISSGDTGIQRRPYHRNCEFANLDNYESCKGMIASYQIRCSKTKFLHIKVASVS</sequence>
<evidence type="ECO:0000313" key="1">
    <source>
        <dbReference type="EMBL" id="KAF5749562.1"/>
    </source>
</evidence>
<evidence type="ECO:0000313" key="2">
    <source>
        <dbReference type="Proteomes" id="UP000593562"/>
    </source>
</evidence>
<dbReference type="InParanoid" id="A0A7J7DT59"/>
<dbReference type="Proteomes" id="UP000593562">
    <property type="component" value="Unassembled WGS sequence"/>
</dbReference>
<accession>A0A7J7DT59</accession>
<organism evidence="1 2">
    <name type="scientific">Tripterygium wilfordii</name>
    <name type="common">Thunder God vine</name>
    <dbReference type="NCBI Taxonomy" id="458696"/>
    <lineage>
        <taxon>Eukaryota</taxon>
        <taxon>Viridiplantae</taxon>
        <taxon>Streptophyta</taxon>
        <taxon>Embryophyta</taxon>
        <taxon>Tracheophyta</taxon>
        <taxon>Spermatophyta</taxon>
        <taxon>Magnoliopsida</taxon>
        <taxon>eudicotyledons</taxon>
        <taxon>Gunneridae</taxon>
        <taxon>Pentapetalae</taxon>
        <taxon>rosids</taxon>
        <taxon>fabids</taxon>
        <taxon>Celastrales</taxon>
        <taxon>Celastraceae</taxon>
        <taxon>Tripterygium</taxon>
    </lineage>
</organism>
<proteinExistence type="predicted"/>